<gene>
    <name evidence="3" type="primary">CSON011703</name>
</gene>
<proteinExistence type="predicted"/>
<keyword evidence="2" id="KW-0812">Transmembrane</keyword>
<name>A0A336LZA0_CULSO</name>
<protein>
    <submittedName>
        <fullName evidence="3">CSON011703 protein</fullName>
    </submittedName>
</protein>
<sequence>MKYQACDTIKKKIEEREKNIIGITSLNSLDENESISDVGVEWKIFGLKHCEKYKFNINFKVDKIKPSPKIPYFNNSFVELTMSTAPVLILNDVTITPRRINLNFKSDCTFIGEMYFYALLTGNGKQENKTMNEMSNTLSVEFSSLEPETEYEIKVVGKNKSITDSYTEGWKFVNFPDIFHYKFKTYAEGKDIYEIKRTKTSLESGVNRNQTIIVQNLKTGDSHIKSSNGGQLIFNNLHACADYNISTNSFNMVFNGLTHCQCPEKRQELSPIKERINDLTIQITWPSVETPNHEYLCGFETYVLYNVDRKLERTSNNFYEFSLCKIYYSSNVRILALSNEGIILGEGAIDVPEIQEAKLSELLLEFKPNLIPRITYINASFTRTVLDKYKMCYFEVKVDGIATKKTNARFVQQRVIEALDYCTTYDVELKTTLVGHLYDERKITFQTPMKEFEISHINSNYIVKLCPNETNQFLAYKLKVTWIKFIEQTTCSENEPVEKVKSYNSSGGDIKLDKLLSNSKYNLELDIFHKGFSGRVIFYEKSISTSSLSPHKISILSMNVDFRIEENCEPGIKISWTKPCVTQTYIVTATMKNEVDPILSIKTTDEFLSMKNLQCGKTYKICVTPGAHKEHQVCDTINTIREIKLNFDDVFVRESAISFYINRKVIQKNRDMIQEAKIELIDKSCSPECVFVFSKSNWNPFKTRSSDKVRFTVGPHSIPSSDVENYEIIPFKSESDNIRLTLVHKLGHITFTEDTVVKTDYFWLIPVVIGLVLLVVISSLIALLIVITLNSCLAQQCRGTGSNWDCKKPSCYGTDLCFPHTDHTKYWICDITIEGWLPFEQQCPMFYKFSPSMQKCDLNAEYICPR</sequence>
<keyword evidence="1" id="KW-0677">Repeat</keyword>
<evidence type="ECO:0000256" key="1">
    <source>
        <dbReference type="ARBA" id="ARBA00022737"/>
    </source>
</evidence>
<dbReference type="PANTHER" id="PTHR46708">
    <property type="entry name" value="TENASCIN"/>
    <property type="match status" value="1"/>
</dbReference>
<feature type="transmembrane region" description="Helical" evidence="2">
    <location>
        <begin position="761"/>
        <end position="789"/>
    </location>
</feature>
<dbReference type="InterPro" id="IPR050991">
    <property type="entry name" value="ECM_Regulatory_Proteins"/>
</dbReference>
<keyword evidence="2" id="KW-0472">Membrane</keyword>
<evidence type="ECO:0000256" key="2">
    <source>
        <dbReference type="SAM" id="Phobius"/>
    </source>
</evidence>
<dbReference type="InterPro" id="IPR036116">
    <property type="entry name" value="FN3_sf"/>
</dbReference>
<keyword evidence="2" id="KW-1133">Transmembrane helix</keyword>
<dbReference type="SUPFAM" id="SSF49265">
    <property type="entry name" value="Fibronectin type III"/>
    <property type="match status" value="1"/>
</dbReference>
<accession>A0A336LZA0</accession>
<dbReference type="VEuPathDB" id="VectorBase:CSON011703"/>
<evidence type="ECO:0000313" key="3">
    <source>
        <dbReference type="EMBL" id="SSX19018.1"/>
    </source>
</evidence>
<organism evidence="3">
    <name type="scientific">Culicoides sonorensis</name>
    <name type="common">Biting midge</name>
    <dbReference type="NCBI Taxonomy" id="179676"/>
    <lineage>
        <taxon>Eukaryota</taxon>
        <taxon>Metazoa</taxon>
        <taxon>Ecdysozoa</taxon>
        <taxon>Arthropoda</taxon>
        <taxon>Hexapoda</taxon>
        <taxon>Insecta</taxon>
        <taxon>Pterygota</taxon>
        <taxon>Neoptera</taxon>
        <taxon>Endopterygota</taxon>
        <taxon>Diptera</taxon>
        <taxon>Nematocera</taxon>
        <taxon>Chironomoidea</taxon>
        <taxon>Ceratopogonidae</taxon>
        <taxon>Ceratopogoninae</taxon>
        <taxon>Culicoides</taxon>
        <taxon>Monoculicoides</taxon>
    </lineage>
</organism>
<reference evidence="3" key="1">
    <citation type="submission" date="2018-07" db="EMBL/GenBank/DDBJ databases">
        <authorList>
            <person name="Quirk P.G."/>
            <person name="Krulwich T.A."/>
        </authorList>
    </citation>
    <scope>NUCLEOTIDE SEQUENCE</scope>
</reference>
<dbReference type="AlphaFoldDB" id="A0A336LZA0"/>
<dbReference type="EMBL" id="UFQT01000051">
    <property type="protein sequence ID" value="SSX19018.1"/>
    <property type="molecule type" value="Genomic_DNA"/>
</dbReference>